<evidence type="ECO:0000313" key="4">
    <source>
        <dbReference type="EMBL" id="PCH63119.1"/>
    </source>
</evidence>
<dbReference type="PROSITE" id="PS52035">
    <property type="entry name" value="PEPTIDASE_M14"/>
    <property type="match status" value="1"/>
</dbReference>
<comment type="caution">
    <text evidence="4">The sequence shown here is derived from an EMBL/GenBank/DDBJ whole genome shotgun (WGS) entry which is preliminary data.</text>
</comment>
<dbReference type="GO" id="GO:0006508">
    <property type="term" value="P:proteolysis"/>
    <property type="evidence" value="ECO:0007669"/>
    <property type="project" value="InterPro"/>
</dbReference>
<name>A0A2A4MS78_9GAMM</name>
<feature type="active site" description="Proton donor/acceptor" evidence="2">
    <location>
        <position position="343"/>
    </location>
</feature>
<gene>
    <name evidence="4" type="ORF">COC19_01710</name>
</gene>
<dbReference type="AlphaFoldDB" id="A0A2A4MS78"/>
<accession>A0A2A4MS78</accession>
<dbReference type="Proteomes" id="UP000218172">
    <property type="component" value="Unassembled WGS sequence"/>
</dbReference>
<comment type="cofactor">
    <cofactor evidence="1">
        <name>Zn(2+)</name>
        <dbReference type="ChEBI" id="CHEBI:29105"/>
    </cofactor>
</comment>
<dbReference type="EMBL" id="NVQR01000026">
    <property type="protein sequence ID" value="PCH63119.1"/>
    <property type="molecule type" value="Genomic_DNA"/>
</dbReference>
<evidence type="ECO:0000259" key="3">
    <source>
        <dbReference type="PROSITE" id="PS52035"/>
    </source>
</evidence>
<protein>
    <recommendedName>
        <fullName evidence="3">Peptidase M14 domain-containing protein</fullName>
    </recommendedName>
</protein>
<organism evidence="4 5">
    <name type="scientific">SAR86 cluster bacterium</name>
    <dbReference type="NCBI Taxonomy" id="2030880"/>
    <lineage>
        <taxon>Bacteria</taxon>
        <taxon>Pseudomonadati</taxon>
        <taxon>Pseudomonadota</taxon>
        <taxon>Gammaproteobacteria</taxon>
        <taxon>SAR86 cluster</taxon>
    </lineage>
</organism>
<feature type="domain" description="Peptidase M14" evidence="3">
    <location>
        <begin position="104"/>
        <end position="382"/>
    </location>
</feature>
<dbReference type="SMART" id="SM00631">
    <property type="entry name" value="Zn_pept"/>
    <property type="match status" value="1"/>
</dbReference>
<dbReference type="Pfam" id="PF00246">
    <property type="entry name" value="Peptidase_M14"/>
    <property type="match status" value="1"/>
</dbReference>
<dbReference type="PANTHER" id="PTHR12756:SF11">
    <property type="entry name" value="CYTOSOLIC CARBOXYPEPTIDASE 1"/>
    <property type="match status" value="1"/>
</dbReference>
<comment type="similarity">
    <text evidence="2">Belongs to the peptidase M14 family.</text>
</comment>
<dbReference type="InterPro" id="IPR050821">
    <property type="entry name" value="Cytosolic_carboxypeptidase"/>
</dbReference>
<dbReference type="GO" id="GO:0008270">
    <property type="term" value="F:zinc ion binding"/>
    <property type="evidence" value="ECO:0007669"/>
    <property type="project" value="InterPro"/>
</dbReference>
<evidence type="ECO:0000256" key="2">
    <source>
        <dbReference type="PROSITE-ProRule" id="PRU01379"/>
    </source>
</evidence>
<dbReference type="Gene3D" id="3.40.630.10">
    <property type="entry name" value="Zn peptidases"/>
    <property type="match status" value="1"/>
</dbReference>
<dbReference type="Pfam" id="PF18027">
    <property type="entry name" value="Pepdidase_M14_N"/>
    <property type="match status" value="1"/>
</dbReference>
<dbReference type="GO" id="GO:0004181">
    <property type="term" value="F:metallocarboxypeptidase activity"/>
    <property type="evidence" value="ECO:0007669"/>
    <property type="project" value="InterPro"/>
</dbReference>
<sequence length="384" mass="43332">MFISSEFDAGNIKVISVDSHENIQLEISKDNNSDFYQWFYFRLSGAKGSSCTLKILNAAEAAYPLGFHDYRVNYSYDRQNWLRHPTSLHDGVLSFEFTPAQDCVYFAYFAPYAMERHHDLIASAQRSEYCSHVHLGTTLDGQDIDLLKLSNNDNRPNKAKCWLIARQHPGETMAQWWMEGVVDLLNLRDTDGGSLDKRLAELLTLADIYLVPNMNPDGSRRGHLRTNAIGRNLNREWDTPQIASCPEVFHVKNAMQKIGVDFLLDIHGDESLPYCFIAGTEGLSDWGEAQQRQLDFYKQTLVALNPDFQIDRGYPPKPPGTANMGMSTAATASIHACLAMTLEMPFKDTIDTPDSLYGWSPARSKRLAHSCLEALTAYLRSGLF</sequence>
<dbReference type="Gene3D" id="2.60.40.3120">
    <property type="match status" value="1"/>
</dbReference>
<dbReference type="InterPro" id="IPR000834">
    <property type="entry name" value="Peptidase_M14"/>
</dbReference>
<dbReference type="SUPFAM" id="SSF53187">
    <property type="entry name" value="Zn-dependent exopeptidases"/>
    <property type="match status" value="1"/>
</dbReference>
<proteinExistence type="inferred from homology"/>
<evidence type="ECO:0000313" key="5">
    <source>
        <dbReference type="Proteomes" id="UP000218172"/>
    </source>
</evidence>
<reference evidence="5" key="1">
    <citation type="submission" date="2017-08" db="EMBL/GenBank/DDBJ databases">
        <title>A dynamic microbial community with high functional redundancy inhabits the cold, oxic subseafloor aquifer.</title>
        <authorList>
            <person name="Tully B.J."/>
            <person name="Wheat C.G."/>
            <person name="Glazer B.T."/>
            <person name="Huber J.A."/>
        </authorList>
    </citation>
    <scope>NUCLEOTIDE SEQUENCE [LARGE SCALE GENOMIC DNA]</scope>
</reference>
<evidence type="ECO:0000256" key="1">
    <source>
        <dbReference type="ARBA" id="ARBA00001947"/>
    </source>
</evidence>
<dbReference type="CDD" id="cd06234">
    <property type="entry name" value="M14_PaCCP-like"/>
    <property type="match status" value="1"/>
</dbReference>
<dbReference type="InterPro" id="IPR040626">
    <property type="entry name" value="Pepdidase_M14_N"/>
</dbReference>
<dbReference type="PANTHER" id="PTHR12756">
    <property type="entry name" value="CYTOSOLIC CARBOXYPEPTIDASE"/>
    <property type="match status" value="1"/>
</dbReference>